<evidence type="ECO:0000313" key="1">
    <source>
        <dbReference type="EMBL" id="TNN89646.1"/>
    </source>
</evidence>
<dbReference type="OrthoDB" id="8925496at2759"/>
<organism evidence="1 2">
    <name type="scientific">Liparis tanakae</name>
    <name type="common">Tanaka's snailfish</name>
    <dbReference type="NCBI Taxonomy" id="230148"/>
    <lineage>
        <taxon>Eukaryota</taxon>
        <taxon>Metazoa</taxon>
        <taxon>Chordata</taxon>
        <taxon>Craniata</taxon>
        <taxon>Vertebrata</taxon>
        <taxon>Euteleostomi</taxon>
        <taxon>Actinopterygii</taxon>
        <taxon>Neopterygii</taxon>
        <taxon>Teleostei</taxon>
        <taxon>Neoteleostei</taxon>
        <taxon>Acanthomorphata</taxon>
        <taxon>Eupercaria</taxon>
        <taxon>Perciformes</taxon>
        <taxon>Cottioidei</taxon>
        <taxon>Cottales</taxon>
        <taxon>Liparidae</taxon>
        <taxon>Liparis</taxon>
    </lineage>
</organism>
<dbReference type="Proteomes" id="UP000314294">
    <property type="component" value="Unassembled WGS sequence"/>
</dbReference>
<proteinExistence type="predicted"/>
<evidence type="ECO:0000313" key="2">
    <source>
        <dbReference type="Proteomes" id="UP000314294"/>
    </source>
</evidence>
<accession>A0A4Z2JH70</accession>
<reference evidence="1 2" key="1">
    <citation type="submission" date="2019-03" db="EMBL/GenBank/DDBJ databases">
        <title>First draft genome of Liparis tanakae, snailfish: a comprehensive survey of snailfish specific genes.</title>
        <authorList>
            <person name="Kim W."/>
            <person name="Song I."/>
            <person name="Jeong J.-H."/>
            <person name="Kim D."/>
            <person name="Kim S."/>
            <person name="Ryu S."/>
            <person name="Song J.Y."/>
            <person name="Lee S.K."/>
        </authorList>
    </citation>
    <scope>NUCLEOTIDE SEQUENCE [LARGE SCALE GENOMIC DNA]</scope>
    <source>
        <tissue evidence="1">Muscle</tissue>
    </source>
</reference>
<name>A0A4Z2JH70_9TELE</name>
<dbReference type="EMBL" id="SRLO01000001">
    <property type="protein sequence ID" value="TNN89646.1"/>
    <property type="molecule type" value="Genomic_DNA"/>
</dbReference>
<gene>
    <name evidence="1" type="ORF">EYF80_000249</name>
</gene>
<comment type="caution">
    <text evidence="1">The sequence shown here is derived from an EMBL/GenBank/DDBJ whole genome shotgun (WGS) entry which is preliminary data.</text>
</comment>
<dbReference type="AlphaFoldDB" id="A0A4Z2JH70"/>
<protein>
    <submittedName>
        <fullName evidence="1">Uncharacterized protein</fullName>
    </submittedName>
</protein>
<keyword evidence="2" id="KW-1185">Reference proteome</keyword>
<sequence>MINALHRDGGIEDGVSLEVAHEALHAAWSVIEGFPEKTQTEGVVTGAPHIVPYIVRTQVVVGSALPLVHVDDAVQIGEVAVQIHPLCVAAADEPVLDLSRLNGGGTGDDVDTHTRVKGSETATEPSRRVVRVLCMRVIVTCEAAFSKPSGFMEGMKWMRVVWTRSMMVSLPCWYWLHMYWAR</sequence>